<dbReference type="Gene3D" id="3.40.630.30">
    <property type="match status" value="1"/>
</dbReference>
<proteinExistence type="predicted"/>
<name>A0ABX3ZKX2_9BACL</name>
<dbReference type="Pfam" id="PF00583">
    <property type="entry name" value="Acetyltransf_1"/>
    <property type="match status" value="1"/>
</dbReference>
<organism evidence="2 3">
    <name type="scientific">Solibacillus kalamii</name>
    <dbReference type="NCBI Taxonomy" id="1748298"/>
    <lineage>
        <taxon>Bacteria</taxon>
        <taxon>Bacillati</taxon>
        <taxon>Bacillota</taxon>
        <taxon>Bacilli</taxon>
        <taxon>Bacillales</taxon>
        <taxon>Caryophanaceae</taxon>
        <taxon>Solibacillus</taxon>
    </lineage>
</organism>
<evidence type="ECO:0000259" key="1">
    <source>
        <dbReference type="PROSITE" id="PS51186"/>
    </source>
</evidence>
<gene>
    <name evidence="2" type="ORF">CBM15_00605</name>
</gene>
<reference evidence="2 3" key="1">
    <citation type="journal article" date="2017" name="Int. J. Syst. Evol. Microbiol.">
        <title>Solibacillus kalamii sp. nov., isolated from a high-efficiency particulate arrestance filter system used in the International Space Station.</title>
        <authorList>
            <person name="Checinska Sielaff A."/>
            <person name="Kumar R.M."/>
            <person name="Pal D."/>
            <person name="Mayilraj S."/>
            <person name="Venkateswaran K."/>
        </authorList>
    </citation>
    <scope>NUCLEOTIDE SEQUENCE [LARGE SCALE GENOMIC DNA]</scope>
    <source>
        <strain evidence="2 3">ISSFR-015</strain>
    </source>
</reference>
<accession>A0ABX3ZKX2</accession>
<keyword evidence="3" id="KW-1185">Reference proteome</keyword>
<dbReference type="CDD" id="cd04301">
    <property type="entry name" value="NAT_SF"/>
    <property type="match status" value="1"/>
</dbReference>
<dbReference type="Proteomes" id="UP000196594">
    <property type="component" value="Unassembled WGS sequence"/>
</dbReference>
<dbReference type="EMBL" id="NHNT01000001">
    <property type="protein sequence ID" value="OUZ40390.1"/>
    <property type="molecule type" value="Genomic_DNA"/>
</dbReference>
<evidence type="ECO:0000313" key="2">
    <source>
        <dbReference type="EMBL" id="OUZ40390.1"/>
    </source>
</evidence>
<protein>
    <submittedName>
        <fullName evidence="2">GNAT family N-acetyltransferase</fullName>
    </submittedName>
</protein>
<sequence>MKNLKKAVTLNELIWDTEFFGVSCAKATLNKALSLTEWFELKNQFKNYSFISLINKNSEPINAQLIGKDTAGFLVDVNIQFEKEISVVEEKPSNVIIHQALEKNNQVLEIANFQFSKFKEDPELAERGGDQIYQQWLNNSFGMKDKFFALSKNEEGNINGFALFSFRNSSCLIELIAVSQRGGIGSSLFKAVEYEAHQYGCKQIKVGTQIRNLEAINFYHKVGCKQVGCHQVFHIWK</sequence>
<evidence type="ECO:0000313" key="3">
    <source>
        <dbReference type="Proteomes" id="UP000196594"/>
    </source>
</evidence>
<dbReference type="InterPro" id="IPR016181">
    <property type="entry name" value="Acyl_CoA_acyltransferase"/>
</dbReference>
<dbReference type="RefSeq" id="WP_087615365.1">
    <property type="nucleotide sequence ID" value="NZ_JAFBEY010000002.1"/>
</dbReference>
<comment type="caution">
    <text evidence="2">The sequence shown here is derived from an EMBL/GenBank/DDBJ whole genome shotgun (WGS) entry which is preliminary data.</text>
</comment>
<feature type="domain" description="N-acetyltransferase" evidence="1">
    <location>
        <begin position="95"/>
        <end position="237"/>
    </location>
</feature>
<dbReference type="PROSITE" id="PS51186">
    <property type="entry name" value="GNAT"/>
    <property type="match status" value="1"/>
</dbReference>
<dbReference type="InterPro" id="IPR000182">
    <property type="entry name" value="GNAT_dom"/>
</dbReference>
<dbReference type="SUPFAM" id="SSF55729">
    <property type="entry name" value="Acyl-CoA N-acyltransferases (Nat)"/>
    <property type="match status" value="1"/>
</dbReference>